<evidence type="ECO:0000313" key="1">
    <source>
        <dbReference type="EMBL" id="KIK31760.1"/>
    </source>
</evidence>
<evidence type="ECO:0000313" key="2">
    <source>
        <dbReference type="Proteomes" id="UP000054485"/>
    </source>
</evidence>
<dbReference type="Proteomes" id="UP000054485">
    <property type="component" value="Unassembled WGS sequence"/>
</dbReference>
<accession>A0A0C9Z2S5</accession>
<keyword evidence="2" id="KW-1185">Reference proteome</keyword>
<dbReference type="HOGENOM" id="CLU_001305_4_0_1"/>
<dbReference type="EMBL" id="KN836676">
    <property type="protein sequence ID" value="KIK31760.1"/>
    <property type="molecule type" value="Genomic_DNA"/>
</dbReference>
<dbReference type="InParanoid" id="A0A0C9Z2S5"/>
<dbReference type="STRING" id="930992.A0A0C9Z2S5"/>
<reference evidence="1 2" key="1">
    <citation type="submission" date="2014-04" db="EMBL/GenBank/DDBJ databases">
        <authorList>
            <consortium name="DOE Joint Genome Institute"/>
            <person name="Kuo A."/>
            <person name="Ruytinx J."/>
            <person name="Rineau F."/>
            <person name="Colpaert J."/>
            <person name="Kohler A."/>
            <person name="Nagy L.G."/>
            <person name="Floudas D."/>
            <person name="Copeland A."/>
            <person name="Barry K.W."/>
            <person name="Cichocki N."/>
            <person name="Veneault-Fourrey C."/>
            <person name="LaButti K."/>
            <person name="Lindquist E.A."/>
            <person name="Lipzen A."/>
            <person name="Lundell T."/>
            <person name="Morin E."/>
            <person name="Murat C."/>
            <person name="Sun H."/>
            <person name="Tunlid A."/>
            <person name="Henrissat B."/>
            <person name="Grigoriev I.V."/>
            <person name="Hibbett D.S."/>
            <person name="Martin F."/>
            <person name="Nordberg H.P."/>
            <person name="Cantor M.N."/>
            <person name="Hua S.X."/>
        </authorList>
    </citation>
    <scope>NUCLEOTIDE SEQUENCE [LARGE SCALE GENOMIC DNA]</scope>
    <source>
        <strain evidence="1 2">UH-Slu-Lm8-n1</strain>
    </source>
</reference>
<protein>
    <submittedName>
        <fullName evidence="1">Uncharacterized protein</fullName>
    </submittedName>
</protein>
<gene>
    <name evidence="1" type="ORF">CY34DRAFT_102810</name>
</gene>
<reference evidence="2" key="2">
    <citation type="submission" date="2015-01" db="EMBL/GenBank/DDBJ databases">
        <title>Evolutionary Origins and Diversification of the Mycorrhizal Mutualists.</title>
        <authorList>
            <consortium name="DOE Joint Genome Institute"/>
            <consortium name="Mycorrhizal Genomics Consortium"/>
            <person name="Kohler A."/>
            <person name="Kuo A."/>
            <person name="Nagy L.G."/>
            <person name="Floudas D."/>
            <person name="Copeland A."/>
            <person name="Barry K.W."/>
            <person name="Cichocki N."/>
            <person name="Veneault-Fourrey C."/>
            <person name="LaButti K."/>
            <person name="Lindquist E.A."/>
            <person name="Lipzen A."/>
            <person name="Lundell T."/>
            <person name="Morin E."/>
            <person name="Murat C."/>
            <person name="Riley R."/>
            <person name="Ohm R."/>
            <person name="Sun H."/>
            <person name="Tunlid A."/>
            <person name="Henrissat B."/>
            <person name="Grigoriev I.V."/>
            <person name="Hibbett D.S."/>
            <person name="Martin F."/>
        </authorList>
    </citation>
    <scope>NUCLEOTIDE SEQUENCE [LARGE SCALE GENOMIC DNA]</scope>
    <source>
        <strain evidence="2">UH-Slu-Lm8-n1</strain>
    </source>
</reference>
<name>A0A0C9Z2S5_9AGAM</name>
<dbReference type="OrthoDB" id="2685210at2759"/>
<sequence length="82" mass="9248">GHTDRFVLLNNLANQLSTHFHRRGDDEDLDEGVVLQIETLTLCPVGHSVLPMALNNLAFQLFIRFTHQGIVTNLVQSNVRLI</sequence>
<organism evidence="1 2">
    <name type="scientific">Suillus luteus UH-Slu-Lm8-n1</name>
    <dbReference type="NCBI Taxonomy" id="930992"/>
    <lineage>
        <taxon>Eukaryota</taxon>
        <taxon>Fungi</taxon>
        <taxon>Dikarya</taxon>
        <taxon>Basidiomycota</taxon>
        <taxon>Agaricomycotina</taxon>
        <taxon>Agaricomycetes</taxon>
        <taxon>Agaricomycetidae</taxon>
        <taxon>Boletales</taxon>
        <taxon>Suillineae</taxon>
        <taxon>Suillaceae</taxon>
        <taxon>Suillus</taxon>
    </lineage>
</organism>
<proteinExistence type="predicted"/>
<dbReference type="AlphaFoldDB" id="A0A0C9Z2S5"/>
<feature type="non-terminal residue" evidence="1">
    <location>
        <position position="1"/>
    </location>
</feature>